<evidence type="ECO:0000256" key="7">
    <source>
        <dbReference type="ARBA" id="ARBA00023136"/>
    </source>
</evidence>
<gene>
    <name evidence="9" type="ORF">BJY24_006083</name>
</gene>
<feature type="transmembrane region" description="Helical" evidence="8">
    <location>
        <begin position="159"/>
        <end position="182"/>
    </location>
</feature>
<dbReference type="GO" id="GO:0022857">
    <property type="term" value="F:transmembrane transporter activity"/>
    <property type="evidence" value="ECO:0007669"/>
    <property type="project" value="InterPro"/>
</dbReference>
<feature type="transmembrane region" description="Helical" evidence="8">
    <location>
        <begin position="291"/>
        <end position="309"/>
    </location>
</feature>
<dbReference type="AlphaFoldDB" id="A0A7W9PJ76"/>
<feature type="transmembrane region" description="Helical" evidence="8">
    <location>
        <begin position="12"/>
        <end position="34"/>
    </location>
</feature>
<dbReference type="Proteomes" id="UP000540412">
    <property type="component" value="Unassembled WGS sequence"/>
</dbReference>
<dbReference type="GO" id="GO:0033214">
    <property type="term" value="P:siderophore-iron import into cell"/>
    <property type="evidence" value="ECO:0007669"/>
    <property type="project" value="TreeGrafter"/>
</dbReference>
<accession>A0A7W9PJ76</accession>
<comment type="caution">
    <text evidence="9">The sequence shown here is derived from an EMBL/GenBank/DDBJ whole genome shotgun (WGS) entry which is preliminary data.</text>
</comment>
<keyword evidence="5 8" id="KW-0812">Transmembrane</keyword>
<keyword evidence="10" id="KW-1185">Reference proteome</keyword>
<proteinExistence type="inferred from homology"/>
<feature type="transmembrane region" description="Helical" evidence="8">
    <location>
        <begin position="103"/>
        <end position="124"/>
    </location>
</feature>
<keyword evidence="6 8" id="KW-1133">Transmembrane helix</keyword>
<dbReference type="Gene3D" id="1.10.3470.10">
    <property type="entry name" value="ABC transporter involved in vitamin B12 uptake, BtuC"/>
    <property type="match status" value="1"/>
</dbReference>
<evidence type="ECO:0000313" key="9">
    <source>
        <dbReference type="EMBL" id="MBB5917171.1"/>
    </source>
</evidence>
<keyword evidence="4" id="KW-1003">Cell membrane</keyword>
<dbReference type="CDD" id="cd06550">
    <property type="entry name" value="TM_ABC_iron-siderophores_like"/>
    <property type="match status" value="1"/>
</dbReference>
<comment type="similarity">
    <text evidence="2">Belongs to the binding-protein-dependent transport system permease family. FecCD subfamily.</text>
</comment>
<dbReference type="GO" id="GO:0005886">
    <property type="term" value="C:plasma membrane"/>
    <property type="evidence" value="ECO:0007669"/>
    <property type="project" value="UniProtKB-SubCell"/>
</dbReference>
<feature type="transmembrane region" description="Helical" evidence="8">
    <location>
        <begin position="321"/>
        <end position="338"/>
    </location>
</feature>
<evidence type="ECO:0000256" key="1">
    <source>
        <dbReference type="ARBA" id="ARBA00004651"/>
    </source>
</evidence>
<protein>
    <submittedName>
        <fullName evidence="9">Iron complex transport system permease protein</fullName>
    </submittedName>
</protein>
<keyword evidence="3" id="KW-0813">Transport</keyword>
<evidence type="ECO:0000256" key="3">
    <source>
        <dbReference type="ARBA" id="ARBA00022448"/>
    </source>
</evidence>
<dbReference type="FunFam" id="1.10.3470.10:FF:000001">
    <property type="entry name" value="Vitamin B12 ABC transporter permease BtuC"/>
    <property type="match status" value="1"/>
</dbReference>
<dbReference type="SUPFAM" id="SSF81345">
    <property type="entry name" value="ABC transporter involved in vitamin B12 uptake, BtuC"/>
    <property type="match status" value="1"/>
</dbReference>
<evidence type="ECO:0000256" key="5">
    <source>
        <dbReference type="ARBA" id="ARBA00022692"/>
    </source>
</evidence>
<feature type="transmembrane region" description="Helical" evidence="8">
    <location>
        <begin position="250"/>
        <end position="271"/>
    </location>
</feature>
<name>A0A7W9PJ76_9NOCA</name>
<keyword evidence="7 8" id="KW-0472">Membrane</keyword>
<feature type="transmembrane region" description="Helical" evidence="8">
    <location>
        <begin position="74"/>
        <end position="91"/>
    </location>
</feature>
<sequence>MPTRVTRNRHRVAGLLILAVVLLVTVAAGIAVGARSLSPDAVLHALTCPGGWPLSCPASTPADQIVRELRLPRTGLALITGLALGIAGALIQGYTRNPLADGGLLGLNAGAAFLAALSIHLFALTRPEQFIWFALAGALIAGLVVFGVSAVGGGTASPLGLVLAGAAVTALLQALTNAVMLLNPAALDTFRFWVVGSVAGHDVSVLRQVLPFLIAGTVLAFVAAPGLNALGLGEDVARGLGVNVGRNRMLGLAAIVLLTGASTAAVGPISFLGLMVPHLARMLTGPDQRWLLPYSGLLGAIVLLLADVAGRVVARPGELQTGIVLAAIGAPCFIWFVRRRKTVGL</sequence>
<feature type="transmembrane region" description="Helical" evidence="8">
    <location>
        <begin position="130"/>
        <end position="152"/>
    </location>
</feature>
<dbReference type="PANTHER" id="PTHR30472:SF1">
    <property type="entry name" value="FE(3+) DICITRATE TRANSPORT SYSTEM PERMEASE PROTEIN FECC-RELATED"/>
    <property type="match status" value="1"/>
</dbReference>
<dbReference type="Pfam" id="PF01032">
    <property type="entry name" value="FecCD"/>
    <property type="match status" value="1"/>
</dbReference>
<dbReference type="InterPro" id="IPR000522">
    <property type="entry name" value="ABC_transptr_permease_BtuC"/>
</dbReference>
<dbReference type="EMBL" id="JACHIT010000002">
    <property type="protein sequence ID" value="MBB5917171.1"/>
    <property type="molecule type" value="Genomic_DNA"/>
</dbReference>
<comment type="subcellular location">
    <subcellularLocation>
        <location evidence="1">Cell membrane</location>
        <topology evidence="1">Multi-pass membrane protein</topology>
    </subcellularLocation>
</comment>
<evidence type="ECO:0000256" key="6">
    <source>
        <dbReference type="ARBA" id="ARBA00022989"/>
    </source>
</evidence>
<evidence type="ECO:0000256" key="2">
    <source>
        <dbReference type="ARBA" id="ARBA00007935"/>
    </source>
</evidence>
<evidence type="ECO:0000313" key="10">
    <source>
        <dbReference type="Proteomes" id="UP000540412"/>
    </source>
</evidence>
<evidence type="ECO:0000256" key="4">
    <source>
        <dbReference type="ARBA" id="ARBA00022475"/>
    </source>
</evidence>
<reference evidence="9 10" key="1">
    <citation type="submission" date="2020-08" db="EMBL/GenBank/DDBJ databases">
        <title>Sequencing the genomes of 1000 actinobacteria strains.</title>
        <authorList>
            <person name="Klenk H.-P."/>
        </authorList>
    </citation>
    <scope>NUCLEOTIDE SEQUENCE [LARGE SCALE GENOMIC DNA]</scope>
    <source>
        <strain evidence="9 10">DSM 43582</strain>
    </source>
</reference>
<organism evidence="9 10">
    <name type="scientific">Nocardia transvalensis</name>
    <dbReference type="NCBI Taxonomy" id="37333"/>
    <lineage>
        <taxon>Bacteria</taxon>
        <taxon>Bacillati</taxon>
        <taxon>Actinomycetota</taxon>
        <taxon>Actinomycetes</taxon>
        <taxon>Mycobacteriales</taxon>
        <taxon>Nocardiaceae</taxon>
        <taxon>Nocardia</taxon>
    </lineage>
</organism>
<dbReference type="RefSeq" id="WP_040748118.1">
    <property type="nucleotide sequence ID" value="NZ_JACHIT010000002.1"/>
</dbReference>
<dbReference type="PANTHER" id="PTHR30472">
    <property type="entry name" value="FERRIC ENTEROBACTIN TRANSPORT SYSTEM PERMEASE PROTEIN"/>
    <property type="match status" value="1"/>
</dbReference>
<evidence type="ECO:0000256" key="8">
    <source>
        <dbReference type="SAM" id="Phobius"/>
    </source>
</evidence>
<dbReference type="InterPro" id="IPR037294">
    <property type="entry name" value="ABC_BtuC-like"/>
</dbReference>
<feature type="transmembrane region" description="Helical" evidence="8">
    <location>
        <begin position="209"/>
        <end position="230"/>
    </location>
</feature>